<evidence type="ECO:0000313" key="1">
    <source>
        <dbReference type="Ensembl" id="ENSSDAP00000018085.1"/>
    </source>
</evidence>
<sequence>PLGTFTVYGIIHFFHCFPIHRVSLVILNKIGSPQMKGTPHFKEEHCAPALNLEMRKILDLQAPIMRYSALVKFGIL</sequence>
<evidence type="ECO:0000313" key="2">
    <source>
        <dbReference type="Proteomes" id="UP000694422"/>
    </source>
</evidence>
<name>A0A8C9US01_SPEDA</name>
<keyword evidence="2" id="KW-1185">Reference proteome</keyword>
<reference evidence="1" key="2">
    <citation type="submission" date="2025-09" db="UniProtKB">
        <authorList>
            <consortium name="Ensembl"/>
        </authorList>
    </citation>
    <scope>IDENTIFICATION</scope>
</reference>
<accession>A0A8C9US01</accession>
<organism evidence="1 2">
    <name type="scientific">Spermophilus dauricus</name>
    <name type="common">Daurian ground squirrel</name>
    <dbReference type="NCBI Taxonomy" id="99837"/>
    <lineage>
        <taxon>Eukaryota</taxon>
        <taxon>Metazoa</taxon>
        <taxon>Chordata</taxon>
        <taxon>Craniata</taxon>
        <taxon>Vertebrata</taxon>
        <taxon>Euteleostomi</taxon>
        <taxon>Mammalia</taxon>
        <taxon>Eutheria</taxon>
        <taxon>Euarchontoglires</taxon>
        <taxon>Glires</taxon>
        <taxon>Rodentia</taxon>
        <taxon>Sciuromorpha</taxon>
        <taxon>Sciuridae</taxon>
        <taxon>Xerinae</taxon>
        <taxon>Marmotini</taxon>
        <taxon>Spermophilus</taxon>
    </lineage>
</organism>
<dbReference type="Proteomes" id="UP000694422">
    <property type="component" value="Unplaced"/>
</dbReference>
<dbReference type="AlphaFoldDB" id="A0A8C9US01"/>
<protein>
    <submittedName>
        <fullName evidence="1">Uncharacterized protein</fullName>
    </submittedName>
</protein>
<dbReference type="Ensembl" id="ENSSDAT00000020700.1">
    <property type="protein sequence ID" value="ENSSDAP00000018085.1"/>
    <property type="gene ID" value="ENSSDAG00000016525.1"/>
</dbReference>
<proteinExistence type="predicted"/>
<reference evidence="1" key="1">
    <citation type="submission" date="2025-08" db="UniProtKB">
        <authorList>
            <consortium name="Ensembl"/>
        </authorList>
    </citation>
    <scope>IDENTIFICATION</scope>
</reference>